<dbReference type="InterPro" id="IPR011701">
    <property type="entry name" value="MFS"/>
</dbReference>
<dbReference type="eggNOG" id="COG0477">
    <property type="taxonomic scope" value="Bacteria"/>
</dbReference>
<evidence type="ECO:0000313" key="11">
    <source>
        <dbReference type="Proteomes" id="UP000005442"/>
    </source>
</evidence>
<evidence type="ECO:0000256" key="2">
    <source>
        <dbReference type="ARBA" id="ARBA00008537"/>
    </source>
</evidence>
<dbReference type="Gene3D" id="1.20.1720.10">
    <property type="entry name" value="Multidrug resistance protein D"/>
    <property type="match status" value="1"/>
</dbReference>
<feature type="transmembrane region" description="Helical" evidence="8">
    <location>
        <begin position="513"/>
        <end position="536"/>
    </location>
</feature>
<feature type="transmembrane region" description="Helical" evidence="8">
    <location>
        <begin position="270"/>
        <end position="290"/>
    </location>
</feature>
<dbReference type="EMBL" id="CP003169">
    <property type="protein sequence ID" value="AEV75976.1"/>
    <property type="molecule type" value="Genomic_DNA"/>
</dbReference>
<organism evidence="10 11">
    <name type="scientific">Mycolicibacterium rhodesiae (strain NBB3)</name>
    <name type="common">Mycobacterium rhodesiae</name>
    <dbReference type="NCBI Taxonomy" id="710685"/>
    <lineage>
        <taxon>Bacteria</taxon>
        <taxon>Bacillati</taxon>
        <taxon>Actinomycetota</taxon>
        <taxon>Actinomycetes</taxon>
        <taxon>Mycobacteriales</taxon>
        <taxon>Mycobacteriaceae</taxon>
        <taxon>Mycolicibacterium</taxon>
    </lineage>
</organism>
<keyword evidence="4" id="KW-1003">Cell membrane</keyword>
<feature type="transmembrane region" description="Helical" evidence="8">
    <location>
        <begin position="440"/>
        <end position="459"/>
    </location>
</feature>
<dbReference type="KEGG" id="mrh:MycrhN_5503"/>
<gene>
    <name evidence="10" type="ordered locus">MycrhN_5503</name>
</gene>
<dbReference type="GO" id="GO:0005886">
    <property type="term" value="C:plasma membrane"/>
    <property type="evidence" value="ECO:0007669"/>
    <property type="project" value="UniProtKB-SubCell"/>
</dbReference>
<dbReference type="Pfam" id="PF07690">
    <property type="entry name" value="MFS_1"/>
    <property type="match status" value="1"/>
</dbReference>
<dbReference type="PROSITE" id="PS50850">
    <property type="entry name" value="MFS"/>
    <property type="match status" value="1"/>
</dbReference>
<dbReference type="GO" id="GO:0022857">
    <property type="term" value="F:transmembrane transporter activity"/>
    <property type="evidence" value="ECO:0007669"/>
    <property type="project" value="InterPro"/>
</dbReference>
<dbReference type="InterPro" id="IPR004638">
    <property type="entry name" value="EmrB-like"/>
</dbReference>
<keyword evidence="7 8" id="KW-0472">Membrane</keyword>
<feature type="transmembrane region" description="Helical" evidence="8">
    <location>
        <begin position="119"/>
        <end position="138"/>
    </location>
</feature>
<evidence type="ECO:0000259" key="9">
    <source>
        <dbReference type="PROSITE" id="PS50850"/>
    </source>
</evidence>
<name>G8RJN5_MYCRN</name>
<feature type="transmembrane region" description="Helical" evidence="8">
    <location>
        <begin position="178"/>
        <end position="201"/>
    </location>
</feature>
<evidence type="ECO:0000256" key="4">
    <source>
        <dbReference type="ARBA" id="ARBA00022475"/>
    </source>
</evidence>
<evidence type="ECO:0000313" key="10">
    <source>
        <dbReference type="EMBL" id="AEV75976.1"/>
    </source>
</evidence>
<reference evidence="10 11" key="1">
    <citation type="submission" date="2011-12" db="EMBL/GenBank/DDBJ databases">
        <title>Complete sequence of Mycobacterium rhodesiae NBB3.</title>
        <authorList>
            <consortium name="US DOE Joint Genome Institute"/>
            <person name="Lucas S."/>
            <person name="Han J."/>
            <person name="Lapidus A."/>
            <person name="Cheng J.-F."/>
            <person name="Goodwin L."/>
            <person name="Pitluck S."/>
            <person name="Peters L."/>
            <person name="Mikhailova N."/>
            <person name="Gu W."/>
            <person name="Detter J.C."/>
            <person name="Han C."/>
            <person name="Tapia R."/>
            <person name="Land M."/>
            <person name="Hauser L."/>
            <person name="Kyrpides N."/>
            <person name="Ivanova N."/>
            <person name="Pagani I."/>
            <person name="Mattes T."/>
            <person name="Holmes A."/>
            <person name="Rutledge P."/>
            <person name="Paulsen I."/>
            <person name="Coleman N."/>
            <person name="Woyke T."/>
        </authorList>
    </citation>
    <scope>NUCLEOTIDE SEQUENCE [LARGE SCALE GENOMIC DNA]</scope>
    <source>
        <strain evidence="10 11">NBB3</strain>
    </source>
</reference>
<accession>G8RJN5</accession>
<feature type="transmembrane region" description="Helical" evidence="8">
    <location>
        <begin position="344"/>
        <end position="361"/>
    </location>
</feature>
<proteinExistence type="inferred from homology"/>
<keyword evidence="5 8" id="KW-0812">Transmembrane</keyword>
<keyword evidence="6 8" id="KW-1133">Transmembrane helix</keyword>
<evidence type="ECO:0000256" key="1">
    <source>
        <dbReference type="ARBA" id="ARBA00004651"/>
    </source>
</evidence>
<feature type="transmembrane region" description="Helical" evidence="8">
    <location>
        <begin position="404"/>
        <end position="428"/>
    </location>
</feature>
<dbReference type="AlphaFoldDB" id="G8RJN5"/>
<dbReference type="Gene3D" id="1.20.1250.20">
    <property type="entry name" value="MFS general substrate transporter like domains"/>
    <property type="match status" value="1"/>
</dbReference>
<dbReference type="InterPro" id="IPR036259">
    <property type="entry name" value="MFS_trans_sf"/>
</dbReference>
<sequence length="553" mass="58360">MGNGDVVFGFADSGPLVRRRGGMLIVMRDSGSRELTRTPGQYPDRVDARLLRIGAVCLLASMMAGLDATIVAVAQRTFVEEFHSSQAVVGWTVVGYILGLATVTPMTGWATDRFGAKRVFIGSVLAFTLGSLLCAMAPNILLLIVFRTIQGIGGGPLMPLTLTIMLREAGPNRLGRVLALGAIPMLLAPISGPTLGGWLIRSFGWEWLFLINLPVGVLTVVLAAILFPRDQSTRLERFDFVGMLLLSPGVTALLYGLSEIPGRGAVTDRHVWIPVIAGLALIAAFVRHALHRADHPLIDIRLLKNRAVGLANTAMLVYVIGGSVGLLVPSYFQQLMHLTPLQTGLHMIPAGLGAMLTMPLAGTFMDKFGPGKIVLVGLILVVTGLGVFTYGVAIQAAYSPTLLVAMVITGMGSGCTMLPLSGSAVLTLESDQLARGSTLITVNQMLAGSVGAALMSVLLTNQFNRSENIAAANTVAILQRQAAETGLPVDETAIPQLTLGPDFVAALQRDLSAAYTTVFLVAVVLVALTFIPAAFLPKKPTGRSANELARPTA</sequence>
<dbReference type="CDD" id="cd17503">
    <property type="entry name" value="MFS_LmrB_MDR_like"/>
    <property type="match status" value="1"/>
</dbReference>
<feature type="transmembrane region" description="Helical" evidence="8">
    <location>
        <begin position="310"/>
        <end position="332"/>
    </location>
</feature>
<dbReference type="PANTHER" id="PTHR42718:SF9">
    <property type="entry name" value="MAJOR FACILITATOR SUPERFAMILY MULTIDRUG TRANSPORTER MFSC"/>
    <property type="match status" value="1"/>
</dbReference>
<feature type="transmembrane region" description="Helical" evidence="8">
    <location>
        <begin position="240"/>
        <end position="258"/>
    </location>
</feature>
<protein>
    <submittedName>
        <fullName evidence="10">Drug resistance transporter, EmrB/QacA subfamily</fullName>
    </submittedName>
</protein>
<evidence type="ECO:0000256" key="5">
    <source>
        <dbReference type="ARBA" id="ARBA00022692"/>
    </source>
</evidence>
<evidence type="ECO:0000256" key="7">
    <source>
        <dbReference type="ARBA" id="ARBA00023136"/>
    </source>
</evidence>
<dbReference type="PATRIC" id="fig|710685.3.peg.5527"/>
<evidence type="ECO:0000256" key="8">
    <source>
        <dbReference type="SAM" id="Phobius"/>
    </source>
</evidence>
<comment type="similarity">
    <text evidence="2">Belongs to the major facilitator superfamily. EmrB family.</text>
</comment>
<keyword evidence="11" id="KW-1185">Reference proteome</keyword>
<evidence type="ECO:0000256" key="6">
    <source>
        <dbReference type="ARBA" id="ARBA00022989"/>
    </source>
</evidence>
<feature type="transmembrane region" description="Helical" evidence="8">
    <location>
        <begin position="207"/>
        <end position="228"/>
    </location>
</feature>
<evidence type="ECO:0000256" key="3">
    <source>
        <dbReference type="ARBA" id="ARBA00022448"/>
    </source>
</evidence>
<keyword evidence="3" id="KW-0813">Transport</keyword>
<feature type="transmembrane region" description="Helical" evidence="8">
    <location>
        <begin position="86"/>
        <end position="107"/>
    </location>
</feature>
<dbReference type="STRING" id="710685.MycrhN_5503"/>
<feature type="transmembrane region" description="Helical" evidence="8">
    <location>
        <begin position="50"/>
        <end position="74"/>
    </location>
</feature>
<comment type="subcellular location">
    <subcellularLocation>
        <location evidence="1">Cell membrane</location>
        <topology evidence="1">Multi-pass membrane protein</topology>
    </subcellularLocation>
</comment>
<dbReference type="InterPro" id="IPR020846">
    <property type="entry name" value="MFS_dom"/>
</dbReference>
<dbReference type="HOGENOM" id="CLU_000960_28_0_11"/>
<dbReference type="SUPFAM" id="SSF103473">
    <property type="entry name" value="MFS general substrate transporter"/>
    <property type="match status" value="1"/>
</dbReference>
<feature type="transmembrane region" description="Helical" evidence="8">
    <location>
        <begin position="373"/>
        <end position="398"/>
    </location>
</feature>
<dbReference type="PANTHER" id="PTHR42718">
    <property type="entry name" value="MAJOR FACILITATOR SUPERFAMILY MULTIDRUG TRANSPORTER MFSC"/>
    <property type="match status" value="1"/>
</dbReference>
<feature type="domain" description="Major facilitator superfamily (MFS) profile" evidence="9">
    <location>
        <begin position="53"/>
        <end position="541"/>
    </location>
</feature>
<dbReference type="NCBIfam" id="TIGR00711">
    <property type="entry name" value="efflux_EmrB"/>
    <property type="match status" value="1"/>
</dbReference>
<dbReference type="Proteomes" id="UP000005442">
    <property type="component" value="Chromosome"/>
</dbReference>